<keyword evidence="1" id="KW-0224">Dipeptidase</keyword>
<dbReference type="CDD" id="cd01301">
    <property type="entry name" value="rDP_like"/>
    <property type="match status" value="1"/>
</dbReference>
<proteinExistence type="predicted"/>
<organism evidence="1 2">
    <name type="scientific">Saxibacter everestensis</name>
    <dbReference type="NCBI Taxonomy" id="2909229"/>
    <lineage>
        <taxon>Bacteria</taxon>
        <taxon>Bacillati</taxon>
        <taxon>Actinomycetota</taxon>
        <taxon>Actinomycetes</taxon>
        <taxon>Micrococcales</taxon>
        <taxon>Brevibacteriaceae</taxon>
        <taxon>Saxibacter</taxon>
    </lineage>
</organism>
<dbReference type="RefSeq" id="WP_349639805.1">
    <property type="nucleotide sequence ID" value="NZ_CP090958.1"/>
</dbReference>
<name>A0ABY8QVE2_9MICO</name>
<dbReference type="EMBL" id="CP090958">
    <property type="protein sequence ID" value="WGW12997.1"/>
    <property type="molecule type" value="Genomic_DNA"/>
</dbReference>
<keyword evidence="2" id="KW-1185">Reference proteome</keyword>
<dbReference type="PROSITE" id="PS51365">
    <property type="entry name" value="RENAL_DIPEPTIDASE_2"/>
    <property type="match status" value="1"/>
</dbReference>
<dbReference type="InterPro" id="IPR008257">
    <property type="entry name" value="Pept_M19"/>
</dbReference>
<dbReference type="PANTHER" id="PTHR10443:SF12">
    <property type="entry name" value="DIPEPTIDASE"/>
    <property type="match status" value="1"/>
</dbReference>
<evidence type="ECO:0000313" key="2">
    <source>
        <dbReference type="Proteomes" id="UP001209083"/>
    </source>
</evidence>
<sequence>MQVPGLLDATPLIDGHNDLPAALREKAGYSVARLDVERPELHTDIVKLRQGKVGGQFWSVWVPSDISEDAAVVATLEQVDAVHRIVAAYPDTFGLACTADDVERVFGSGRIASLIGIEGGHSIAESLGALRMFGRLGVRYMTLTHNDDTSWAASATGVRQSTGLNEAGRAIVTEMNRIGMIVDLSHTAESTQLDALATTSAPVIFSHSSARAVADHPRNVSDAVLAELAGNGGVVQITFVPGFISQPCVDWRREMLAKRVELGLDPHTPQGHPGSSALRSDFAVAPKPGESLESVRRRNDELLAADEDEGKPAEARAALNSWIEENPRPEADLSDVVSHLEHAREAAGIDHIGIGGDYDGTSTLPIGLENVSRYPALFSELASRGWSGADLQKLAGRNVLRVMRAVEHAAHEPLWPEC</sequence>
<protein>
    <submittedName>
        <fullName evidence="1">Dipeptidase</fullName>
        <ecNumber evidence="1">3.4.13.19</ecNumber>
    </submittedName>
</protein>
<dbReference type="Proteomes" id="UP001209083">
    <property type="component" value="Chromosome"/>
</dbReference>
<gene>
    <name evidence="1" type="ORF">LWF01_04275</name>
</gene>
<dbReference type="EC" id="3.4.13.19" evidence="1"/>
<dbReference type="PANTHER" id="PTHR10443">
    <property type="entry name" value="MICROSOMAL DIPEPTIDASE"/>
    <property type="match status" value="1"/>
</dbReference>
<dbReference type="GO" id="GO:0016805">
    <property type="term" value="F:dipeptidase activity"/>
    <property type="evidence" value="ECO:0007669"/>
    <property type="project" value="UniProtKB-KW"/>
</dbReference>
<dbReference type="SUPFAM" id="SSF51556">
    <property type="entry name" value="Metallo-dependent hydrolases"/>
    <property type="match status" value="1"/>
</dbReference>
<dbReference type="Pfam" id="PF01244">
    <property type="entry name" value="Peptidase_M19"/>
    <property type="match status" value="1"/>
</dbReference>
<dbReference type="Gene3D" id="3.20.20.140">
    <property type="entry name" value="Metal-dependent hydrolases"/>
    <property type="match status" value="1"/>
</dbReference>
<dbReference type="InterPro" id="IPR032466">
    <property type="entry name" value="Metal_Hydrolase"/>
</dbReference>
<accession>A0ABY8QVE2</accession>
<reference evidence="1 2" key="1">
    <citation type="submission" date="2023-05" db="EMBL/GenBank/DDBJ databases">
        <title>Lithophilousrod everest ZFBP1038 complete genpme.</title>
        <authorList>
            <person name="Tian M."/>
        </authorList>
    </citation>
    <scope>NUCLEOTIDE SEQUENCE [LARGE SCALE GENOMIC DNA]</scope>
    <source>
        <strain evidence="1 2">ZFBP1038</strain>
    </source>
</reference>
<evidence type="ECO:0000313" key="1">
    <source>
        <dbReference type="EMBL" id="WGW12997.1"/>
    </source>
</evidence>
<keyword evidence="1" id="KW-0378">Hydrolase</keyword>
<keyword evidence="1" id="KW-0645">Protease</keyword>